<keyword evidence="5 6" id="KW-0472">Membrane</keyword>
<dbReference type="Pfam" id="PF04024">
    <property type="entry name" value="PspC"/>
    <property type="match status" value="1"/>
</dbReference>
<reference evidence="8" key="1">
    <citation type="submission" date="2019-08" db="EMBL/GenBank/DDBJ databases">
        <authorList>
            <person name="Kucharzyk K."/>
            <person name="Murdoch R.W."/>
            <person name="Higgins S."/>
            <person name="Loffler F."/>
        </authorList>
    </citation>
    <scope>NUCLEOTIDE SEQUENCE</scope>
</reference>
<dbReference type="AlphaFoldDB" id="A0A645BL79"/>
<feature type="domain" description="Phage shock protein PspC N-terminal" evidence="7">
    <location>
        <begin position="3"/>
        <end position="61"/>
    </location>
</feature>
<proteinExistence type="predicted"/>
<evidence type="ECO:0000256" key="4">
    <source>
        <dbReference type="ARBA" id="ARBA00022989"/>
    </source>
</evidence>
<keyword evidence="2" id="KW-1003">Cell membrane</keyword>
<protein>
    <recommendedName>
        <fullName evidence="7">Phage shock protein PspC N-terminal domain-containing protein</fullName>
    </recommendedName>
</protein>
<evidence type="ECO:0000256" key="5">
    <source>
        <dbReference type="ARBA" id="ARBA00023136"/>
    </source>
</evidence>
<keyword evidence="4 6" id="KW-1133">Transmembrane helix</keyword>
<evidence type="ECO:0000256" key="1">
    <source>
        <dbReference type="ARBA" id="ARBA00004162"/>
    </source>
</evidence>
<evidence type="ECO:0000256" key="3">
    <source>
        <dbReference type="ARBA" id="ARBA00022692"/>
    </source>
</evidence>
<evidence type="ECO:0000256" key="6">
    <source>
        <dbReference type="SAM" id="Phobius"/>
    </source>
</evidence>
<dbReference type="InterPro" id="IPR007168">
    <property type="entry name" value="Phageshock_PspC_N"/>
</dbReference>
<dbReference type="GO" id="GO:0005886">
    <property type="term" value="C:plasma membrane"/>
    <property type="evidence" value="ECO:0007669"/>
    <property type="project" value="UniProtKB-SubCell"/>
</dbReference>
<dbReference type="InterPro" id="IPR052027">
    <property type="entry name" value="PspC"/>
</dbReference>
<evidence type="ECO:0000256" key="2">
    <source>
        <dbReference type="ARBA" id="ARBA00022475"/>
    </source>
</evidence>
<feature type="transmembrane region" description="Helical" evidence="6">
    <location>
        <begin position="12"/>
        <end position="30"/>
    </location>
</feature>
<evidence type="ECO:0000313" key="8">
    <source>
        <dbReference type="EMBL" id="MPM62564.1"/>
    </source>
</evidence>
<keyword evidence="3 6" id="KW-0812">Transmembrane</keyword>
<name>A0A645BL79_9ZZZZ</name>
<feature type="transmembrane region" description="Helical" evidence="6">
    <location>
        <begin position="36"/>
        <end position="58"/>
    </location>
</feature>
<dbReference type="PANTHER" id="PTHR33885">
    <property type="entry name" value="PHAGE SHOCK PROTEIN C"/>
    <property type="match status" value="1"/>
</dbReference>
<sequence>MEKKLRRSNDQMIAGVCAGIAEYLGLDATLVRVAYVILSVLSAGFPGTLLYIILWMIMPRENQN</sequence>
<comment type="subcellular location">
    <subcellularLocation>
        <location evidence="1">Cell membrane</location>
        <topology evidence="1">Single-pass membrane protein</topology>
    </subcellularLocation>
</comment>
<organism evidence="8">
    <name type="scientific">bioreactor metagenome</name>
    <dbReference type="NCBI Taxonomy" id="1076179"/>
    <lineage>
        <taxon>unclassified sequences</taxon>
        <taxon>metagenomes</taxon>
        <taxon>ecological metagenomes</taxon>
    </lineage>
</organism>
<evidence type="ECO:0000259" key="7">
    <source>
        <dbReference type="Pfam" id="PF04024"/>
    </source>
</evidence>
<dbReference type="PANTHER" id="PTHR33885:SF3">
    <property type="entry name" value="PHAGE SHOCK PROTEIN C"/>
    <property type="match status" value="1"/>
</dbReference>
<dbReference type="EMBL" id="VSSQ01018933">
    <property type="protein sequence ID" value="MPM62564.1"/>
    <property type="molecule type" value="Genomic_DNA"/>
</dbReference>
<accession>A0A645BL79</accession>
<comment type="caution">
    <text evidence="8">The sequence shown here is derived from an EMBL/GenBank/DDBJ whole genome shotgun (WGS) entry which is preliminary data.</text>
</comment>
<gene>
    <name evidence="8" type="ORF">SDC9_109439</name>
</gene>